<dbReference type="HAMAP" id="MF_00649">
    <property type="entry name" value="DNA_gyrase_inhibitor_YacG"/>
    <property type="match status" value="1"/>
</dbReference>
<proteinExistence type="inferred from homology"/>
<reference evidence="4 5" key="2">
    <citation type="submission" date="2019-08" db="EMBL/GenBank/DDBJ databases">
        <authorList>
            <person name="Henke P."/>
        </authorList>
    </citation>
    <scope>NUCLEOTIDE SEQUENCE [LARGE SCALE GENOMIC DNA]</scope>
    <source>
        <strain evidence="4">Phe10_nw2017</strain>
    </source>
</reference>
<dbReference type="PANTHER" id="PTHR36150">
    <property type="entry name" value="DNA GYRASE INHIBITOR YACG"/>
    <property type="match status" value="1"/>
</dbReference>
<dbReference type="SUPFAM" id="SSF57716">
    <property type="entry name" value="Glucocorticoid receptor-like (DNA-binding domain)"/>
    <property type="match status" value="1"/>
</dbReference>
<dbReference type="Proteomes" id="UP000321083">
    <property type="component" value="Unassembled WGS sequence"/>
</dbReference>
<dbReference type="GO" id="GO:0008657">
    <property type="term" value="F:DNA topoisomerase type II (double strand cut, ATP-hydrolyzing) inhibitor activity"/>
    <property type="evidence" value="ECO:0007669"/>
    <property type="project" value="UniProtKB-UniRule"/>
</dbReference>
<comment type="similarity">
    <text evidence="3">Belongs to the DNA gyrase inhibitor YacG family.</text>
</comment>
<dbReference type="EMBL" id="SRHE01000020">
    <property type="protein sequence ID" value="TWW12309.1"/>
    <property type="molecule type" value="Genomic_DNA"/>
</dbReference>
<dbReference type="GO" id="GO:0008270">
    <property type="term" value="F:zinc ion binding"/>
    <property type="evidence" value="ECO:0007669"/>
    <property type="project" value="UniProtKB-UniRule"/>
</dbReference>
<keyword evidence="5" id="KW-1185">Reference proteome</keyword>
<dbReference type="AlphaFoldDB" id="A0A5C6MD50"/>
<dbReference type="InterPro" id="IPR013088">
    <property type="entry name" value="Znf_NHR/GATA"/>
</dbReference>
<comment type="caution">
    <text evidence="4">The sequence shown here is derived from an EMBL/GenBank/DDBJ whole genome shotgun (WGS) entry which is preliminary data.</text>
</comment>
<dbReference type="Gene3D" id="3.30.50.10">
    <property type="entry name" value="Erythroid Transcription Factor GATA-1, subunit A"/>
    <property type="match status" value="1"/>
</dbReference>
<comment type="subunit">
    <text evidence="3">Interacts with GyrB.</text>
</comment>
<keyword evidence="1 3" id="KW-0479">Metal-binding</keyword>
<feature type="binding site" evidence="3">
    <location>
        <position position="10"/>
    </location>
    <ligand>
        <name>Zn(2+)</name>
        <dbReference type="ChEBI" id="CHEBI:29105"/>
    </ligand>
</feature>
<reference evidence="4 5" key="1">
    <citation type="submission" date="2019-08" db="EMBL/GenBank/DDBJ databases">
        <title>100 year-old enigma solved: identification of Planctomyces bekefii, the type genus and species of the phylum Planctomycetes.</title>
        <authorList>
            <person name="Svetlana D.N."/>
            <person name="Overmann J."/>
        </authorList>
    </citation>
    <scope>NUCLEOTIDE SEQUENCE [LARGE SCALE GENOMIC DNA]</scope>
    <source>
        <strain evidence="4">Phe10_nw2017</strain>
    </source>
</reference>
<protein>
    <recommendedName>
        <fullName evidence="3">DNA gyrase inhibitor YacG</fullName>
    </recommendedName>
</protein>
<organism evidence="4 5">
    <name type="scientific">Planctomyces bekefii</name>
    <dbReference type="NCBI Taxonomy" id="1653850"/>
    <lineage>
        <taxon>Bacteria</taxon>
        <taxon>Pseudomonadati</taxon>
        <taxon>Planctomycetota</taxon>
        <taxon>Planctomycetia</taxon>
        <taxon>Planctomycetales</taxon>
        <taxon>Planctomycetaceae</taxon>
        <taxon>Planctomyces</taxon>
    </lineage>
</organism>
<comment type="function">
    <text evidence="3">Inhibits all the catalytic activities of DNA gyrase by preventing its interaction with DNA. Acts by binding directly to the C-terminal domain of GyrB, which probably disrupts DNA binding by the gyrase.</text>
</comment>
<gene>
    <name evidence="3" type="primary">yacG</name>
    <name evidence="4" type="ORF">E3A20_02160</name>
</gene>
<feature type="binding site" evidence="3">
    <location>
        <position position="30"/>
    </location>
    <ligand>
        <name>Zn(2+)</name>
        <dbReference type="ChEBI" id="CHEBI:29105"/>
    </ligand>
</feature>
<feature type="binding site" evidence="3">
    <location>
        <position position="7"/>
    </location>
    <ligand>
        <name>Zn(2+)</name>
        <dbReference type="ChEBI" id="CHEBI:29105"/>
    </ligand>
</feature>
<evidence type="ECO:0000256" key="1">
    <source>
        <dbReference type="ARBA" id="ARBA00022723"/>
    </source>
</evidence>
<comment type="cofactor">
    <cofactor evidence="3">
        <name>Zn(2+)</name>
        <dbReference type="ChEBI" id="CHEBI:29105"/>
    </cofactor>
    <text evidence="3">Binds 1 zinc ion.</text>
</comment>
<dbReference type="InterPro" id="IPR005584">
    <property type="entry name" value="DNA_gyrase_inhibitor_YacG"/>
</dbReference>
<evidence type="ECO:0000313" key="5">
    <source>
        <dbReference type="Proteomes" id="UP000321083"/>
    </source>
</evidence>
<evidence type="ECO:0000256" key="2">
    <source>
        <dbReference type="ARBA" id="ARBA00022833"/>
    </source>
</evidence>
<dbReference type="PANTHER" id="PTHR36150:SF1">
    <property type="entry name" value="DNA GYRASE INHIBITOR YACG"/>
    <property type="match status" value="1"/>
</dbReference>
<name>A0A5C6MD50_9PLAN</name>
<feature type="binding site" evidence="3">
    <location>
        <position position="26"/>
    </location>
    <ligand>
        <name>Zn(2+)</name>
        <dbReference type="ChEBI" id="CHEBI:29105"/>
    </ligand>
</feature>
<keyword evidence="2 3" id="KW-0862">Zinc</keyword>
<dbReference type="Pfam" id="PF03884">
    <property type="entry name" value="YacG"/>
    <property type="match status" value="1"/>
</dbReference>
<evidence type="ECO:0000256" key="3">
    <source>
        <dbReference type="HAMAP-Rule" id="MF_00649"/>
    </source>
</evidence>
<sequence length="72" mass="8018">MIQPLTCPVCGKTPDPTTGTQTSPFCSERCRKVDFFRWWDGRYAIVEDLAPGGALSELDLLDAQESLQPDDQ</sequence>
<evidence type="ECO:0000313" key="4">
    <source>
        <dbReference type="EMBL" id="TWW12309.1"/>
    </source>
</evidence>
<dbReference type="GO" id="GO:0006355">
    <property type="term" value="P:regulation of DNA-templated transcription"/>
    <property type="evidence" value="ECO:0007669"/>
    <property type="project" value="InterPro"/>
</dbReference>
<accession>A0A5C6MD50</accession>